<dbReference type="SUPFAM" id="SSF55008">
    <property type="entry name" value="HMA, heavy metal-associated domain"/>
    <property type="match status" value="1"/>
</dbReference>
<organism evidence="4">
    <name type="scientific">Granulicella tundricola (strain ATCC BAA-1859 / DSM 23138 / MP5ACTX9)</name>
    <dbReference type="NCBI Taxonomy" id="1198114"/>
    <lineage>
        <taxon>Bacteria</taxon>
        <taxon>Pseudomonadati</taxon>
        <taxon>Acidobacteriota</taxon>
        <taxon>Terriglobia</taxon>
        <taxon>Terriglobales</taxon>
        <taxon>Acidobacteriaceae</taxon>
        <taxon>Granulicella</taxon>
    </lineage>
</organism>
<dbReference type="AlphaFoldDB" id="E8X1U7"/>
<dbReference type="KEGG" id="acm:AciX9_2063"/>
<accession>E8X1U7</accession>
<dbReference type="EMBL" id="CP002480">
    <property type="protein sequence ID" value="ADW69108.1"/>
    <property type="molecule type" value="Genomic_DNA"/>
</dbReference>
<dbReference type="Proteomes" id="UP000000343">
    <property type="component" value="Chromosome"/>
</dbReference>
<dbReference type="PROSITE" id="PS50846">
    <property type="entry name" value="HMA_2"/>
    <property type="match status" value="1"/>
</dbReference>
<dbReference type="PROSITE" id="PS01047">
    <property type="entry name" value="HMA_1"/>
    <property type="match status" value="1"/>
</dbReference>
<keyword evidence="1" id="KW-0479">Metal-binding</keyword>
<name>E8X1U7_GRATM</name>
<gene>
    <name evidence="3" type="ordered locus">AciX9_2063</name>
</gene>
<dbReference type="CDD" id="cd00371">
    <property type="entry name" value="HMA"/>
    <property type="match status" value="1"/>
</dbReference>
<dbReference type="STRING" id="1198114.AciX9_2063"/>
<dbReference type="PaxDb" id="1198114-AciX9_2063"/>
<dbReference type="RefSeq" id="WP_013580425.1">
    <property type="nucleotide sequence ID" value="NC_015064.1"/>
</dbReference>
<sequence>MTTLRIENMHCAACIRRVTQALNSLPNTTVEEVQLGAARIETQATPDQIQAAMQKTGFPTHIES</sequence>
<protein>
    <submittedName>
        <fullName evidence="3">Heavy metal transport/detoxification protein</fullName>
    </submittedName>
</protein>
<evidence type="ECO:0000313" key="4">
    <source>
        <dbReference type="Proteomes" id="UP000000343"/>
    </source>
</evidence>
<dbReference type="eggNOG" id="COG2608">
    <property type="taxonomic scope" value="Bacteria"/>
</dbReference>
<reference evidence="4" key="1">
    <citation type="submission" date="2011-01" db="EMBL/GenBank/DDBJ databases">
        <title>Complete sequence of chromosome of Acidobacterium sp. MP5ACTX9.</title>
        <authorList>
            <consortium name="US DOE Joint Genome Institute"/>
            <person name="Lucas S."/>
            <person name="Copeland A."/>
            <person name="Lapidus A."/>
            <person name="Cheng J.-F."/>
            <person name="Goodwin L."/>
            <person name="Pitluck S."/>
            <person name="Teshima H."/>
            <person name="Detter J.C."/>
            <person name="Han C."/>
            <person name="Tapia R."/>
            <person name="Land M."/>
            <person name="Hauser L."/>
            <person name="Kyrpides N."/>
            <person name="Ivanova N."/>
            <person name="Ovchinnikova G."/>
            <person name="Pagani I."/>
            <person name="Rawat S.R."/>
            <person name="Mannisto M."/>
            <person name="Haggblom M.M."/>
            <person name="Woyke T."/>
        </authorList>
    </citation>
    <scope>NUCLEOTIDE SEQUENCE [LARGE SCALE GENOMIC DNA]</scope>
    <source>
        <strain evidence="4">MP5ACTX9</strain>
    </source>
</reference>
<dbReference type="Pfam" id="PF00403">
    <property type="entry name" value="HMA"/>
    <property type="match status" value="1"/>
</dbReference>
<feature type="domain" description="HMA" evidence="2">
    <location>
        <begin position="1"/>
        <end position="61"/>
    </location>
</feature>
<proteinExistence type="predicted"/>
<evidence type="ECO:0000313" key="3">
    <source>
        <dbReference type="EMBL" id="ADW69108.1"/>
    </source>
</evidence>
<dbReference type="InterPro" id="IPR036163">
    <property type="entry name" value="HMA_dom_sf"/>
</dbReference>
<evidence type="ECO:0000259" key="2">
    <source>
        <dbReference type="PROSITE" id="PS50846"/>
    </source>
</evidence>
<dbReference type="OrthoDB" id="9813965at2"/>
<dbReference type="Gene3D" id="3.30.70.100">
    <property type="match status" value="1"/>
</dbReference>
<dbReference type="InterPro" id="IPR017969">
    <property type="entry name" value="Heavy-metal-associated_CS"/>
</dbReference>
<dbReference type="GO" id="GO:0046872">
    <property type="term" value="F:metal ion binding"/>
    <property type="evidence" value="ECO:0007669"/>
    <property type="project" value="UniProtKB-KW"/>
</dbReference>
<dbReference type="InterPro" id="IPR006121">
    <property type="entry name" value="HMA_dom"/>
</dbReference>
<keyword evidence="4" id="KW-1185">Reference proteome</keyword>
<evidence type="ECO:0000256" key="1">
    <source>
        <dbReference type="ARBA" id="ARBA00022723"/>
    </source>
</evidence>
<dbReference type="HOGENOM" id="CLU_134973_5_1_0"/>